<sequence length="105" mass="11600">MRFETLLARLEWAAIPNCPGRYVLRTDRATIPPERLVGENASTRRCHSPHAADPIELVLLEDGALLSYRKPNGRYVHTLNTPEGLARKLAQLELAQAVMGDAGTP</sequence>
<name>A0ABW2YC30_9GAMM</name>
<dbReference type="RefSeq" id="WP_386823409.1">
    <property type="nucleotide sequence ID" value="NZ_JBHTIF010000001.1"/>
</dbReference>
<keyword evidence="2" id="KW-1185">Reference proteome</keyword>
<comment type="caution">
    <text evidence="1">The sequence shown here is derived from an EMBL/GenBank/DDBJ whole genome shotgun (WGS) entry which is preliminary data.</text>
</comment>
<reference evidence="2" key="1">
    <citation type="journal article" date="2019" name="Int. J. Syst. Evol. Microbiol.">
        <title>The Global Catalogue of Microorganisms (GCM) 10K type strain sequencing project: providing services to taxonomists for standard genome sequencing and annotation.</title>
        <authorList>
            <consortium name="The Broad Institute Genomics Platform"/>
            <consortium name="The Broad Institute Genome Sequencing Center for Infectious Disease"/>
            <person name="Wu L."/>
            <person name="Ma J."/>
        </authorList>
    </citation>
    <scope>NUCLEOTIDE SEQUENCE [LARGE SCALE GENOMIC DNA]</scope>
    <source>
        <strain evidence="2">CCUG 55585</strain>
    </source>
</reference>
<dbReference type="Proteomes" id="UP001597110">
    <property type="component" value="Unassembled WGS sequence"/>
</dbReference>
<evidence type="ECO:0000313" key="2">
    <source>
        <dbReference type="Proteomes" id="UP001597110"/>
    </source>
</evidence>
<protein>
    <submittedName>
        <fullName evidence="1">Uncharacterized protein</fullName>
    </submittedName>
</protein>
<dbReference type="EMBL" id="JBHTIF010000001">
    <property type="protein sequence ID" value="MFD0725830.1"/>
    <property type="molecule type" value="Genomic_DNA"/>
</dbReference>
<proteinExistence type="predicted"/>
<accession>A0ABW2YC30</accession>
<gene>
    <name evidence="1" type="ORF">ACFQ0E_09495</name>
</gene>
<organism evidence="1 2">
    <name type="scientific">Lysobacter brunescens</name>
    <dbReference type="NCBI Taxonomy" id="262323"/>
    <lineage>
        <taxon>Bacteria</taxon>
        <taxon>Pseudomonadati</taxon>
        <taxon>Pseudomonadota</taxon>
        <taxon>Gammaproteobacteria</taxon>
        <taxon>Lysobacterales</taxon>
        <taxon>Lysobacteraceae</taxon>
        <taxon>Lysobacter</taxon>
    </lineage>
</organism>
<evidence type="ECO:0000313" key="1">
    <source>
        <dbReference type="EMBL" id="MFD0725830.1"/>
    </source>
</evidence>